<dbReference type="Proteomes" id="UP000808349">
    <property type="component" value="Unassembled WGS sequence"/>
</dbReference>
<gene>
    <name evidence="2" type="ORF">IPO85_10455</name>
</gene>
<dbReference type="InterPro" id="IPR011990">
    <property type="entry name" value="TPR-like_helical_dom_sf"/>
</dbReference>
<protein>
    <recommendedName>
        <fullName evidence="4">Tetratricopeptide repeat protein</fullName>
    </recommendedName>
</protein>
<comment type="caution">
    <text evidence="2">The sequence shown here is derived from an EMBL/GenBank/DDBJ whole genome shotgun (WGS) entry which is preliminary data.</text>
</comment>
<feature type="chain" id="PRO_5039007590" description="Tetratricopeptide repeat protein" evidence="1">
    <location>
        <begin position="20"/>
        <end position="806"/>
    </location>
</feature>
<dbReference type="InterPro" id="IPR011659">
    <property type="entry name" value="WD40"/>
</dbReference>
<dbReference type="SUPFAM" id="SSF48452">
    <property type="entry name" value="TPR-like"/>
    <property type="match status" value="1"/>
</dbReference>
<sequence length="806" mass="91387">MKRIIIPFIIFFIVASLSAQNPSLKSVLSTAEKSMAAKNYYDALDKYQEALKFNAEQIDYLYKAAEAARLHGAYKISSQYYDLVLKHSDNGKYPLAGFWLGQVKQFQGDYENAQLAYTSYKTEHSGEDPYYTALAEKEIKACEWAKQQVKNPVKGTTLTNMGEKINSQFSDFAPTPFMDELYYSSLRFENKVNVSLPKRNLGGLLRSKKGEEGFRFAEEQLKFPGKTVANSSLNYKNNKVCFTVCEDINYHDKRCDLYMATVDKSGLWLDPIKLPEFINIATSSQTQPNLTYNPDLKKEILYYASNREGGKGGFDIWFSIIDDAGNYSEPVNLTEINTAQDDVTPFYFASTKTFYYSSKGHLGLGGLDVYSAKATVDGWTIKNMGAPLNSSFDDLYFIKAQNGTDNYLASNRTGSIFLDDANEACCLDVYKVSILPCEIKLISMVFDAATLDTLNGATLKLYDVKEPNSNPVIITKDTSNLFEFPISCEKEYRIEASKPGYTTESITFLSGRPGEFTEILKKIYLKRAKIQLDALTFDKQSGDELNGTTVILYDLTDPKIPPVSLTNLSTNLSQFEVVNCHEYRLVATKTGYASVIKDFKIDCNQIDKVIQKLYLDRELYSMLPLALYFDNDRPNPSSLSKTTSLTYTQTYNSYYLRKGIFTLKFKKLFNKQEQDSAVTAMDKFFEKDVKGGKEKLDLFLGILELELAKGKKYEIFLKGYASPLANSEYNYILGQRRIYSVKNEFSKYKNGKLKKYIKTGQLKVTEKSFGEATAPVNISDKVNDVKSIYHINASKERRVEIIEIKE</sequence>
<evidence type="ECO:0008006" key="4">
    <source>
        <dbReference type="Google" id="ProtNLM"/>
    </source>
</evidence>
<dbReference type="InterPro" id="IPR036737">
    <property type="entry name" value="OmpA-like_sf"/>
</dbReference>
<proteinExistence type="predicted"/>
<dbReference type="Pfam" id="PF07676">
    <property type="entry name" value="PD40"/>
    <property type="match status" value="1"/>
</dbReference>
<evidence type="ECO:0000313" key="3">
    <source>
        <dbReference type="Proteomes" id="UP000808349"/>
    </source>
</evidence>
<organism evidence="2 3">
    <name type="scientific">Candidatus Defluviibacterium haderslevense</name>
    <dbReference type="NCBI Taxonomy" id="2981993"/>
    <lineage>
        <taxon>Bacteria</taxon>
        <taxon>Pseudomonadati</taxon>
        <taxon>Bacteroidota</taxon>
        <taxon>Saprospiria</taxon>
        <taxon>Saprospirales</taxon>
        <taxon>Saprospiraceae</taxon>
        <taxon>Candidatus Defluviibacterium</taxon>
    </lineage>
</organism>
<evidence type="ECO:0000313" key="2">
    <source>
        <dbReference type="EMBL" id="MBK9717919.1"/>
    </source>
</evidence>
<dbReference type="Gene3D" id="1.25.40.10">
    <property type="entry name" value="Tetratricopeptide repeat domain"/>
    <property type="match status" value="1"/>
</dbReference>
<feature type="signal peptide" evidence="1">
    <location>
        <begin position="1"/>
        <end position="19"/>
    </location>
</feature>
<keyword evidence="1" id="KW-0732">Signal</keyword>
<dbReference type="EMBL" id="JADKFW010000005">
    <property type="protein sequence ID" value="MBK9717919.1"/>
    <property type="molecule type" value="Genomic_DNA"/>
</dbReference>
<accession>A0A9D7SAZ0</accession>
<dbReference type="Gene3D" id="3.30.1330.60">
    <property type="entry name" value="OmpA-like domain"/>
    <property type="match status" value="1"/>
</dbReference>
<reference evidence="2 3" key="1">
    <citation type="submission" date="2020-10" db="EMBL/GenBank/DDBJ databases">
        <title>Connecting structure to function with the recovery of over 1000 high-quality activated sludge metagenome-assembled genomes encoding full-length rRNA genes using long-read sequencing.</title>
        <authorList>
            <person name="Singleton C.M."/>
            <person name="Petriglieri F."/>
            <person name="Kristensen J.M."/>
            <person name="Kirkegaard R.H."/>
            <person name="Michaelsen T.Y."/>
            <person name="Andersen M.H."/>
            <person name="Karst S.M."/>
            <person name="Dueholm M.S."/>
            <person name="Nielsen P.H."/>
            <person name="Albertsen M."/>
        </authorList>
    </citation>
    <scope>NUCLEOTIDE SEQUENCE [LARGE SCALE GENOMIC DNA]</scope>
    <source>
        <strain evidence="2">Ribe_18-Q3-R11-54_BAT3C.373</strain>
    </source>
</reference>
<name>A0A9D7SAZ0_9BACT</name>
<dbReference type="AlphaFoldDB" id="A0A9D7SAZ0"/>
<evidence type="ECO:0000256" key="1">
    <source>
        <dbReference type="SAM" id="SignalP"/>
    </source>
</evidence>